<sequence>MFDEDEKTTTLKSIEFLDHTIEISDTTEQENIGFLIKVVEQEISELCLKSKALKKMYDKKIVYLTGEMESFSNQFDILEKVYNLMNQQYPEDIKFHSKDKKTKSFEFIKFMEKLVQNVKVQMRKASIASNDIKQEYTKLCRNEYIEDHPVSSSDIKLLEIANEKLEIELSKENQVYMDLIHLRDSYEIKLKKQIRKFSKSKDRKQKLESDLKSYEKRLLSLNKYRQKLHNELIQLEVEKKRLAQLRQFAFEVPTPKQYIEENEKYKKRLKETKKFIKV</sequence>
<protein>
    <submittedName>
        <fullName evidence="2">Uncharacterized protein</fullName>
    </submittedName>
</protein>
<dbReference type="EMBL" id="OV725081">
    <property type="protein sequence ID" value="CAH1401867.1"/>
    <property type="molecule type" value="Genomic_DNA"/>
</dbReference>
<feature type="coiled-coil region" evidence="1">
    <location>
        <begin position="155"/>
        <end position="245"/>
    </location>
</feature>
<name>A0A9P0HHJ7_NEZVI</name>
<keyword evidence="3" id="KW-1185">Reference proteome</keyword>
<dbReference type="Proteomes" id="UP001152798">
    <property type="component" value="Chromosome 5"/>
</dbReference>
<accession>A0A9P0HHJ7</accession>
<reference evidence="2" key="1">
    <citation type="submission" date="2022-01" db="EMBL/GenBank/DDBJ databases">
        <authorList>
            <person name="King R."/>
        </authorList>
    </citation>
    <scope>NUCLEOTIDE SEQUENCE</scope>
</reference>
<evidence type="ECO:0000256" key="1">
    <source>
        <dbReference type="SAM" id="Coils"/>
    </source>
</evidence>
<dbReference type="AlphaFoldDB" id="A0A9P0HHJ7"/>
<organism evidence="2 3">
    <name type="scientific">Nezara viridula</name>
    <name type="common">Southern green stink bug</name>
    <name type="synonym">Cimex viridulus</name>
    <dbReference type="NCBI Taxonomy" id="85310"/>
    <lineage>
        <taxon>Eukaryota</taxon>
        <taxon>Metazoa</taxon>
        <taxon>Ecdysozoa</taxon>
        <taxon>Arthropoda</taxon>
        <taxon>Hexapoda</taxon>
        <taxon>Insecta</taxon>
        <taxon>Pterygota</taxon>
        <taxon>Neoptera</taxon>
        <taxon>Paraneoptera</taxon>
        <taxon>Hemiptera</taxon>
        <taxon>Heteroptera</taxon>
        <taxon>Panheteroptera</taxon>
        <taxon>Pentatomomorpha</taxon>
        <taxon>Pentatomoidea</taxon>
        <taxon>Pentatomidae</taxon>
        <taxon>Pentatominae</taxon>
        <taxon>Nezara</taxon>
    </lineage>
</organism>
<proteinExistence type="predicted"/>
<gene>
    <name evidence="2" type="ORF">NEZAVI_LOCUS10808</name>
</gene>
<evidence type="ECO:0000313" key="3">
    <source>
        <dbReference type="Proteomes" id="UP001152798"/>
    </source>
</evidence>
<keyword evidence="1" id="KW-0175">Coiled coil</keyword>
<evidence type="ECO:0000313" key="2">
    <source>
        <dbReference type="EMBL" id="CAH1401867.1"/>
    </source>
</evidence>
<dbReference type="OrthoDB" id="10379912at2759"/>